<dbReference type="Proteomes" id="UP001595952">
    <property type="component" value="Unassembled WGS sequence"/>
</dbReference>
<reference evidence="3" key="1">
    <citation type="journal article" date="2019" name="Int. J. Syst. Evol. Microbiol.">
        <title>The Global Catalogue of Microorganisms (GCM) 10K type strain sequencing project: providing services to taxonomists for standard genome sequencing and annotation.</title>
        <authorList>
            <consortium name="The Broad Institute Genomics Platform"/>
            <consortium name="The Broad Institute Genome Sequencing Center for Infectious Disease"/>
            <person name="Wu L."/>
            <person name="Ma J."/>
        </authorList>
    </citation>
    <scope>NUCLEOTIDE SEQUENCE [LARGE SCALE GENOMIC DNA]</scope>
    <source>
        <strain evidence="3">CCUG 55995</strain>
    </source>
</reference>
<dbReference type="RefSeq" id="WP_380062037.1">
    <property type="nucleotide sequence ID" value="NZ_JBHSEI010000008.1"/>
</dbReference>
<proteinExistence type="predicted"/>
<keyword evidence="1" id="KW-1133">Transmembrane helix</keyword>
<evidence type="ECO:0000313" key="3">
    <source>
        <dbReference type="Proteomes" id="UP001595952"/>
    </source>
</evidence>
<organism evidence="2 3">
    <name type="scientific">Deinococcus hohokamensis</name>
    <dbReference type="NCBI Taxonomy" id="309883"/>
    <lineage>
        <taxon>Bacteria</taxon>
        <taxon>Thermotogati</taxon>
        <taxon>Deinococcota</taxon>
        <taxon>Deinococci</taxon>
        <taxon>Deinococcales</taxon>
        <taxon>Deinococcaceae</taxon>
        <taxon>Deinococcus</taxon>
    </lineage>
</organism>
<evidence type="ECO:0000313" key="2">
    <source>
        <dbReference type="EMBL" id="MFC4639038.1"/>
    </source>
</evidence>
<sequence>MSALPAAYLVLCLVVAAVLLLWLRWPGIARAEVVWGMAALLPLLCALAVALQQTLPGA</sequence>
<gene>
    <name evidence="2" type="ORF">ACFO0D_11885</name>
</gene>
<dbReference type="EMBL" id="JBHSEI010000008">
    <property type="protein sequence ID" value="MFC4639038.1"/>
    <property type="molecule type" value="Genomic_DNA"/>
</dbReference>
<evidence type="ECO:0000256" key="1">
    <source>
        <dbReference type="SAM" id="Phobius"/>
    </source>
</evidence>
<keyword evidence="1" id="KW-0472">Membrane</keyword>
<accession>A0ABV9IAY0</accession>
<comment type="caution">
    <text evidence="2">The sequence shown here is derived from an EMBL/GenBank/DDBJ whole genome shotgun (WGS) entry which is preliminary data.</text>
</comment>
<name>A0ABV9IAY0_9DEIO</name>
<keyword evidence="3" id="KW-1185">Reference proteome</keyword>
<keyword evidence="1" id="KW-0812">Transmembrane</keyword>
<protein>
    <submittedName>
        <fullName evidence="2">Uncharacterized protein</fullName>
    </submittedName>
</protein>
<feature type="transmembrane region" description="Helical" evidence="1">
    <location>
        <begin position="6"/>
        <end position="23"/>
    </location>
</feature>
<feature type="transmembrane region" description="Helical" evidence="1">
    <location>
        <begin position="35"/>
        <end position="55"/>
    </location>
</feature>